<dbReference type="PANTHER" id="PTHR46809:SF2">
    <property type="entry name" value="GH21273P"/>
    <property type="match status" value="1"/>
</dbReference>
<keyword evidence="5" id="KW-1185">Reference proteome</keyword>
<dbReference type="Proteomes" id="UP000234323">
    <property type="component" value="Unassembled WGS sequence"/>
</dbReference>
<reference evidence="4 5" key="1">
    <citation type="submission" date="2015-10" db="EMBL/GenBank/DDBJ databases">
        <title>Genome analyses suggest a sexual origin of heterokaryosis in a supposedly ancient asexual fungus.</title>
        <authorList>
            <person name="Ropars J."/>
            <person name="Sedzielewska K."/>
            <person name="Noel J."/>
            <person name="Charron P."/>
            <person name="Farinelli L."/>
            <person name="Marton T."/>
            <person name="Kruger M."/>
            <person name="Pelin A."/>
            <person name="Brachmann A."/>
            <person name="Corradi N."/>
        </authorList>
    </citation>
    <scope>NUCLEOTIDE SEQUENCE [LARGE SCALE GENOMIC DNA]</scope>
    <source>
        <strain evidence="4 5">A4</strain>
    </source>
</reference>
<dbReference type="VEuPathDB" id="FungiDB:RhiirA1_534184"/>
<dbReference type="Gene3D" id="2.80.10.50">
    <property type="match status" value="2"/>
</dbReference>
<dbReference type="SUPFAM" id="SSF82109">
    <property type="entry name" value="MIR domain"/>
    <property type="match status" value="1"/>
</dbReference>
<keyword evidence="2" id="KW-0677">Repeat</keyword>
<gene>
    <name evidence="4" type="ORF">RhiirA4_539709</name>
</gene>
<evidence type="ECO:0000256" key="1">
    <source>
        <dbReference type="ARBA" id="ARBA00022729"/>
    </source>
</evidence>
<accession>A0A2I1G4R2</accession>
<feature type="non-terminal residue" evidence="4">
    <location>
        <position position="397"/>
    </location>
</feature>
<proteinExistence type="predicted"/>
<dbReference type="InterPro" id="IPR036300">
    <property type="entry name" value="MIR_dom_sf"/>
</dbReference>
<dbReference type="VEuPathDB" id="FungiDB:RhiirA1_534185"/>
<keyword evidence="1" id="KW-0732">Signal</keyword>
<evidence type="ECO:0000313" key="5">
    <source>
        <dbReference type="Proteomes" id="UP000234323"/>
    </source>
</evidence>
<dbReference type="VEuPathDB" id="FungiDB:RhiirFUN_012075"/>
<dbReference type="VEuPathDB" id="FungiDB:RhiirFUN_012074"/>
<comment type="caution">
    <text evidence="4">The sequence shown here is derived from an EMBL/GenBank/DDBJ whole genome shotgun (WGS) entry which is preliminary data.</text>
</comment>
<sequence>MLLQMIYDGNIHPDEWLRQFNTYCFLKKITEDNVKLAKMMIDSTIHVPKDVTSLTELVSALKAEFIETFRKLCRDAEIDDLREQKEYFVETLPYVLKKKFLDKIDDIKSLSDIFLRFNNLLIEPTSNFFIKNGSIVAIRHVATGKYLSTIENLRYETGSESQMVFLGDTEPHHTSLWKIKFDKDYATIDTFVTLQQRFDKFLGIRYDYNNYYNSRGDYYKSPSQNTEVSCNVIKENDNDNKWRFDTNDLNYQGLFKNTSKRKLQVLKYKSENIGGDTSKFIETFRKLCRDAEIDDLKEQKEYFVETLTYALRKKFLDIIDDIESLSDLILRFNKLLIGPTLSTNIKNGSVVALKHVSTGKYLSTIENLRYKTGSGSQMVYLGVSELDRSSLWIIKFD</sequence>
<evidence type="ECO:0000313" key="4">
    <source>
        <dbReference type="EMBL" id="PKY41576.1"/>
    </source>
</evidence>
<evidence type="ECO:0000256" key="2">
    <source>
        <dbReference type="ARBA" id="ARBA00022737"/>
    </source>
</evidence>
<evidence type="ECO:0000259" key="3">
    <source>
        <dbReference type="PROSITE" id="PS50919"/>
    </source>
</evidence>
<organism evidence="4 5">
    <name type="scientific">Rhizophagus irregularis</name>
    <dbReference type="NCBI Taxonomy" id="588596"/>
    <lineage>
        <taxon>Eukaryota</taxon>
        <taxon>Fungi</taxon>
        <taxon>Fungi incertae sedis</taxon>
        <taxon>Mucoromycota</taxon>
        <taxon>Glomeromycotina</taxon>
        <taxon>Glomeromycetes</taxon>
        <taxon>Glomerales</taxon>
        <taxon>Glomeraceae</taxon>
        <taxon>Rhizophagus</taxon>
    </lineage>
</organism>
<dbReference type="EMBL" id="LLXI01000156">
    <property type="protein sequence ID" value="PKY41576.1"/>
    <property type="molecule type" value="Genomic_DNA"/>
</dbReference>
<dbReference type="PANTHER" id="PTHR46809">
    <property type="entry name" value="STROMAL CELL-DERIVED FACTOR 2-LIKE PROTEIN"/>
    <property type="match status" value="1"/>
</dbReference>
<dbReference type="PROSITE" id="PS50919">
    <property type="entry name" value="MIR"/>
    <property type="match status" value="2"/>
</dbReference>
<dbReference type="InterPro" id="IPR016093">
    <property type="entry name" value="MIR_motif"/>
</dbReference>
<dbReference type="AlphaFoldDB" id="A0A2I1G4R2"/>
<feature type="domain" description="MIR" evidence="3">
    <location>
        <begin position="342"/>
        <end position="397"/>
    </location>
</feature>
<feature type="domain" description="MIR" evidence="3">
    <location>
        <begin position="127"/>
        <end position="182"/>
    </location>
</feature>
<protein>
    <recommendedName>
        <fullName evidence="3">MIR domain-containing protein</fullName>
    </recommendedName>
</protein>
<name>A0A2I1G4R2_9GLOM</name>
<dbReference type="SMART" id="SM00472">
    <property type="entry name" value="MIR"/>
    <property type="match status" value="2"/>
</dbReference>
<dbReference type="VEuPathDB" id="FungiDB:FUN_014894"/>